<dbReference type="EMBL" id="JBHLXE010000074">
    <property type="protein sequence ID" value="MFC0179767.1"/>
    <property type="molecule type" value="Genomic_DNA"/>
</dbReference>
<keyword evidence="4" id="KW-0843">Virulence</keyword>
<dbReference type="Pfam" id="PF04829">
    <property type="entry name" value="PT-VENN"/>
    <property type="match status" value="1"/>
</dbReference>
<dbReference type="InterPro" id="IPR025157">
    <property type="entry name" value="Hemagglutinin_rpt"/>
</dbReference>
<evidence type="ECO:0000256" key="2">
    <source>
        <dbReference type="ARBA" id="ARBA00022656"/>
    </source>
</evidence>
<evidence type="ECO:0000256" key="4">
    <source>
        <dbReference type="ARBA" id="ARBA00023026"/>
    </source>
</evidence>
<feature type="compositionally biased region" description="Polar residues" evidence="5">
    <location>
        <begin position="518"/>
        <end position="528"/>
    </location>
</feature>
<evidence type="ECO:0000256" key="3">
    <source>
        <dbReference type="ARBA" id="ARBA00022913"/>
    </source>
</evidence>
<feature type="region of interest" description="Disordered" evidence="5">
    <location>
        <begin position="498"/>
        <end position="530"/>
    </location>
</feature>
<keyword evidence="3" id="KW-1266">Target cell cytoplasm</keyword>
<comment type="caution">
    <text evidence="7">The sequence shown here is derived from an EMBL/GenBank/DDBJ whole genome shotgun (WGS) entry which is preliminary data.</text>
</comment>
<dbReference type="InterPro" id="IPR006914">
    <property type="entry name" value="VENN_dom"/>
</dbReference>
<accession>A0ABV6C9W4</accession>
<evidence type="ECO:0000256" key="5">
    <source>
        <dbReference type="SAM" id="MobiDB-lite"/>
    </source>
</evidence>
<dbReference type="Pfam" id="PF13332">
    <property type="entry name" value="Fil_haemagg_2"/>
    <property type="match status" value="3"/>
</dbReference>
<feature type="compositionally biased region" description="Polar residues" evidence="5">
    <location>
        <begin position="498"/>
        <end position="511"/>
    </location>
</feature>
<feature type="domain" description="VENN motif-containing" evidence="6">
    <location>
        <begin position="1011"/>
        <end position="1059"/>
    </location>
</feature>
<organism evidence="7 8">
    <name type="scientific">Thorsellia kenyensis</name>
    <dbReference type="NCBI Taxonomy" id="1549888"/>
    <lineage>
        <taxon>Bacteria</taxon>
        <taxon>Pseudomonadati</taxon>
        <taxon>Pseudomonadota</taxon>
        <taxon>Gammaproteobacteria</taxon>
        <taxon>Enterobacterales</taxon>
        <taxon>Thorselliaceae</taxon>
        <taxon>Thorsellia</taxon>
    </lineage>
</organism>
<feature type="region of interest" description="Disordered" evidence="5">
    <location>
        <begin position="258"/>
        <end position="294"/>
    </location>
</feature>
<protein>
    <submittedName>
        <fullName evidence="7">Hemagglutinin repeat-containing protein</fullName>
    </submittedName>
</protein>
<gene>
    <name evidence="7" type="ORF">ACFFIT_06665</name>
</gene>
<name>A0ABV6C9W4_9GAMM</name>
<feature type="compositionally biased region" description="Low complexity" evidence="5">
    <location>
        <begin position="262"/>
        <end position="277"/>
    </location>
</feature>
<evidence type="ECO:0000256" key="1">
    <source>
        <dbReference type="ARBA" id="ARBA00004219"/>
    </source>
</evidence>
<proteinExistence type="predicted"/>
<feature type="non-terminal residue" evidence="7">
    <location>
        <position position="1"/>
    </location>
</feature>
<evidence type="ECO:0000313" key="8">
    <source>
        <dbReference type="Proteomes" id="UP001589758"/>
    </source>
</evidence>
<dbReference type="RefSeq" id="WP_385876874.1">
    <property type="nucleotide sequence ID" value="NZ_JBHLXE010000074.1"/>
</dbReference>
<keyword evidence="2" id="KW-0800">Toxin</keyword>
<reference evidence="7 8" key="1">
    <citation type="submission" date="2024-09" db="EMBL/GenBank/DDBJ databases">
        <authorList>
            <person name="Sun Q."/>
            <person name="Mori K."/>
        </authorList>
    </citation>
    <scope>NUCLEOTIDE SEQUENCE [LARGE SCALE GENOMIC DNA]</scope>
    <source>
        <strain evidence="7 8">CCM 8545</strain>
    </source>
</reference>
<dbReference type="Proteomes" id="UP001589758">
    <property type="component" value="Unassembled WGS sequence"/>
</dbReference>
<feature type="compositionally biased region" description="Polar residues" evidence="5">
    <location>
        <begin position="278"/>
        <end position="294"/>
    </location>
</feature>
<keyword evidence="8" id="KW-1185">Reference proteome</keyword>
<evidence type="ECO:0000313" key="7">
    <source>
        <dbReference type="EMBL" id="MFC0179767.1"/>
    </source>
</evidence>
<sequence>LVNQTVTLADGSTQEVLVPQVYAKVQPSDLDSSGALLSAKNMQLELKGDFTNTGSLQAKETLIVNAGTINNHAGKLQANQIGLTATQDINNVGGSILADDALIARAGGDINVITTTTNNHSINPSDGKESTVINQVAQMGVMGNEGVLALEAGNNLTLTTANLVNQGKESSTLLKAGNDVILNAVQTQNKDHVGSGDTYWHQESSTEVGTQIYGAGDISLIAGNDMDSIAASVTADKNLTVQAGNNITLREGISTETLDSQTKTSSKGLFSSSSTTTRSQIDNQTSTGSEFNGDTITMVAGNDTLIQGSDVIADETLTLKAGNDVTITTAKEQYYNQTTTERKKSGVMSGGGLGVFVGTKSDKNDDTYQDSIEAGSTVGSINGDVTIVAGNNANIHGSDLIAGEDINVVAQDISITAAANTHDETHITESKSSGLTLSLGGSVGGAINSAVGSASQTSRSNSDRKNALLGLSSALSGAQGLQELRLASESNQPNAYGSTVGVNVSYGSQSSRSEKTLNEVNHSGSHLSSRGDINLQATEKDIRIEGSRLDAENNITLEANRDVLLHAAQDTSKLNGKNESRGWSLGGSIDLAGIFGLNASANRGKGNENGHSLTHQNTLITAGNDVSVISKRDTLIQGGQVKGDGIKVDVGRDLRIESLQDSESYHSKQTNLGANVGLSFGTNTSVSGGINGDRTKMDSDYASVQEQSGLFAGNKGVDIDVENNTHLKGGVIASEGGNNTLSTGTLSFEDIENKAQFDVSSNSVGGNLGIGGLSIPGVSNSNNSGESDSTTQATIGNNIDITLKDETNQTQDITTLNRHTDNAHQSLDKIFDKDKEQELLEEQKLISDIGNQLSNIVRTEGQIRAEKAKNDPAALELAKKELLSEGKNPTTQDIEQRAQNNAMRDWGTGGKYQQVTQALTGALKGALGGDITQALANGSAPYLAEAIKKATTNPDGSVNTEANLAAHAILGALLSAANDNSALAGGLGALSAEAAANLIKNELYGDKSFADLTEDERQNISALSQIAAAVAGGLTGDSSSDATQGAIVGKNAVENNYLSEREWEDYKKKLVATCSANNFSCIQTILEDAYVKSLLNDKELNAVCMSNPSSDACIEGMRDALMYNANWKELKDGMLGKDMERSILETLATLMSMENKDATALLDNLNRREDFFQTMANFSKLRGDEVAWWQLAADVSSELDVKVNKMCFFCNNTQNWVNQVGNQILDDGWPEFKDFYNNTDRLTGDSAKSWDDQRLKSEQYNVQGLYAGLDGGPFYAIYVGTLGTKFFDIRQVQSRIDYGLKGLEQLRQQNETK</sequence>
<evidence type="ECO:0000259" key="6">
    <source>
        <dbReference type="Pfam" id="PF04829"/>
    </source>
</evidence>
<comment type="subcellular location">
    <subcellularLocation>
        <location evidence="1">Target cell</location>
        <location evidence="1">Target cell cytoplasm</location>
    </subcellularLocation>
</comment>